<dbReference type="SUPFAM" id="SSF46689">
    <property type="entry name" value="Homeodomain-like"/>
    <property type="match status" value="1"/>
</dbReference>
<dbReference type="InterPro" id="IPR001647">
    <property type="entry name" value="HTH_TetR"/>
</dbReference>
<evidence type="ECO:0000256" key="4">
    <source>
        <dbReference type="PROSITE-ProRule" id="PRU00335"/>
    </source>
</evidence>
<dbReference type="InterPro" id="IPR009057">
    <property type="entry name" value="Homeodomain-like_sf"/>
</dbReference>
<evidence type="ECO:0000313" key="6">
    <source>
        <dbReference type="EMBL" id="SIS43077.1"/>
    </source>
</evidence>
<dbReference type="Proteomes" id="UP000186292">
    <property type="component" value="Unassembled WGS sequence"/>
</dbReference>
<dbReference type="Gene3D" id="1.10.10.60">
    <property type="entry name" value="Homeodomain-like"/>
    <property type="match status" value="1"/>
</dbReference>
<evidence type="ECO:0000256" key="1">
    <source>
        <dbReference type="ARBA" id="ARBA00023015"/>
    </source>
</evidence>
<dbReference type="PRINTS" id="PR00455">
    <property type="entry name" value="HTHTETR"/>
</dbReference>
<dbReference type="PANTHER" id="PTHR30055">
    <property type="entry name" value="HTH-TYPE TRANSCRIPTIONAL REGULATOR RUTR"/>
    <property type="match status" value="1"/>
</dbReference>
<dbReference type="STRING" id="1161099.SAMN05444817_103115"/>
<dbReference type="EMBL" id="FTOF01000003">
    <property type="protein sequence ID" value="SIS43077.1"/>
    <property type="molecule type" value="Genomic_DNA"/>
</dbReference>
<protein>
    <submittedName>
        <fullName evidence="6">Transcriptional regulator, TetR family</fullName>
    </submittedName>
</protein>
<proteinExistence type="predicted"/>
<gene>
    <name evidence="6" type="ORF">SAMN05444817_103115</name>
</gene>
<evidence type="ECO:0000259" key="5">
    <source>
        <dbReference type="PROSITE" id="PS50977"/>
    </source>
</evidence>
<dbReference type="PROSITE" id="PS50977">
    <property type="entry name" value="HTH_TETR_2"/>
    <property type="match status" value="1"/>
</dbReference>
<dbReference type="GO" id="GO:0000976">
    <property type="term" value="F:transcription cis-regulatory region binding"/>
    <property type="evidence" value="ECO:0007669"/>
    <property type="project" value="TreeGrafter"/>
</dbReference>
<dbReference type="OrthoDB" id="3819648at2"/>
<dbReference type="GO" id="GO:0003700">
    <property type="term" value="F:DNA-binding transcription factor activity"/>
    <property type="evidence" value="ECO:0007669"/>
    <property type="project" value="TreeGrafter"/>
</dbReference>
<dbReference type="InterPro" id="IPR050109">
    <property type="entry name" value="HTH-type_TetR-like_transc_reg"/>
</dbReference>
<keyword evidence="1" id="KW-0805">Transcription regulation</keyword>
<evidence type="ECO:0000256" key="2">
    <source>
        <dbReference type="ARBA" id="ARBA00023125"/>
    </source>
</evidence>
<accession>A0A1N7J1E4</accession>
<feature type="domain" description="HTH tetR-type" evidence="5">
    <location>
        <begin position="2"/>
        <end position="62"/>
    </location>
</feature>
<keyword evidence="7" id="KW-1185">Reference proteome</keyword>
<dbReference type="RefSeq" id="WP_076598742.1">
    <property type="nucleotide sequence ID" value="NZ_CP046976.1"/>
</dbReference>
<dbReference type="AlphaFoldDB" id="A0A1N7J1E4"/>
<feature type="DNA-binding region" description="H-T-H motif" evidence="4">
    <location>
        <begin position="25"/>
        <end position="44"/>
    </location>
</feature>
<reference evidence="7" key="1">
    <citation type="submission" date="2017-01" db="EMBL/GenBank/DDBJ databases">
        <authorList>
            <person name="Varghese N."/>
            <person name="Submissions S."/>
        </authorList>
    </citation>
    <scope>NUCLEOTIDE SEQUENCE [LARGE SCALE GENOMIC DNA]</scope>
    <source>
        <strain evidence="7">DSM 44531</strain>
    </source>
</reference>
<keyword evidence="2 4" id="KW-0238">DNA-binding</keyword>
<sequence length="177" mass="18169">MQLSRPVIARAALDILNSYGLADVSMRRVAGSLGVAPGALYWHIDSKQALIAAMADEIIAPVLASTHPGPKEFCSALRDALLSHTDGADVVSTAASQADSPVFPALLNGIRAAFPHDPPESAAAGLLYLTLGAANLHQAGTRLREITAGDGPVPYGSAEHVDAAVDLLLAGLDADQS</sequence>
<dbReference type="PANTHER" id="PTHR30055:SF151">
    <property type="entry name" value="TRANSCRIPTIONAL REGULATORY PROTEIN"/>
    <property type="match status" value="1"/>
</dbReference>
<name>A0A1N7J1E4_9CORY</name>
<keyword evidence="3" id="KW-0804">Transcription</keyword>
<dbReference type="Gene3D" id="1.10.357.10">
    <property type="entry name" value="Tetracycline Repressor, domain 2"/>
    <property type="match status" value="1"/>
</dbReference>
<evidence type="ECO:0000256" key="3">
    <source>
        <dbReference type="ARBA" id="ARBA00023163"/>
    </source>
</evidence>
<organism evidence="6 7">
    <name type="scientific">Corynebacterium appendicis CIP 107643</name>
    <dbReference type="NCBI Taxonomy" id="1161099"/>
    <lineage>
        <taxon>Bacteria</taxon>
        <taxon>Bacillati</taxon>
        <taxon>Actinomycetota</taxon>
        <taxon>Actinomycetes</taxon>
        <taxon>Mycobacteriales</taxon>
        <taxon>Corynebacteriaceae</taxon>
        <taxon>Corynebacterium</taxon>
    </lineage>
</organism>
<dbReference type="Pfam" id="PF00440">
    <property type="entry name" value="TetR_N"/>
    <property type="match status" value="1"/>
</dbReference>
<evidence type="ECO:0000313" key="7">
    <source>
        <dbReference type="Proteomes" id="UP000186292"/>
    </source>
</evidence>